<accession>A0A2C9W042</accession>
<reference evidence="1" key="1">
    <citation type="submission" date="2016-02" db="EMBL/GenBank/DDBJ databases">
        <title>WGS assembly of Manihot esculenta.</title>
        <authorList>
            <person name="Bredeson J.V."/>
            <person name="Prochnik S.E."/>
            <person name="Lyons J.B."/>
            <person name="Schmutz J."/>
            <person name="Grimwood J."/>
            <person name="Vrebalov J."/>
            <person name="Bart R.S."/>
            <person name="Amuge T."/>
            <person name="Ferguson M.E."/>
            <person name="Green R."/>
            <person name="Putnam N."/>
            <person name="Stites J."/>
            <person name="Rounsley S."/>
            <person name="Rokhsar D.S."/>
        </authorList>
    </citation>
    <scope>NUCLEOTIDE SEQUENCE [LARGE SCALE GENOMIC DNA]</scope>
    <source>
        <tissue evidence="1">Leaf</tissue>
    </source>
</reference>
<dbReference type="AlphaFoldDB" id="A0A2C9W042"/>
<evidence type="ECO:0000313" key="1">
    <source>
        <dbReference type="EMBL" id="OAY51097.1"/>
    </source>
</evidence>
<name>A0A2C9W042_MANES</name>
<gene>
    <name evidence="1" type="ORF">MANES_05G187700</name>
</gene>
<sequence>MLLFLKETGSFSLPFTSHLYISNPFQFSPTSTPSRRRRFSHALRLHLCNLISLSTQSRVMAAAEDWRCCLHVAFVFVFLKAGDSHAHAFCFSPEHFEAK</sequence>
<protein>
    <submittedName>
        <fullName evidence="1">Uncharacterized protein</fullName>
    </submittedName>
</protein>
<proteinExistence type="predicted"/>
<organism evidence="1">
    <name type="scientific">Manihot esculenta</name>
    <name type="common">Cassava</name>
    <name type="synonym">Jatropha manihot</name>
    <dbReference type="NCBI Taxonomy" id="3983"/>
    <lineage>
        <taxon>Eukaryota</taxon>
        <taxon>Viridiplantae</taxon>
        <taxon>Streptophyta</taxon>
        <taxon>Embryophyta</taxon>
        <taxon>Tracheophyta</taxon>
        <taxon>Spermatophyta</taxon>
        <taxon>Magnoliopsida</taxon>
        <taxon>eudicotyledons</taxon>
        <taxon>Gunneridae</taxon>
        <taxon>Pentapetalae</taxon>
        <taxon>rosids</taxon>
        <taxon>fabids</taxon>
        <taxon>Malpighiales</taxon>
        <taxon>Euphorbiaceae</taxon>
        <taxon>Crotonoideae</taxon>
        <taxon>Manihoteae</taxon>
        <taxon>Manihot</taxon>
    </lineage>
</organism>
<dbReference type="EMBL" id="CM004391">
    <property type="protein sequence ID" value="OAY51097.1"/>
    <property type="molecule type" value="Genomic_DNA"/>
</dbReference>